<dbReference type="GO" id="GO:0050334">
    <property type="term" value="F:thiaminase activity"/>
    <property type="evidence" value="ECO:0007669"/>
    <property type="project" value="UniProtKB-EC"/>
</dbReference>
<comment type="catalytic activity">
    <reaction evidence="2">
        <text>4-amino-5-aminomethyl-2-methylpyrimidine + H2O = 4-amino-5-hydroxymethyl-2-methylpyrimidine + NH4(+)</text>
        <dbReference type="Rhea" id="RHEA:31799"/>
        <dbReference type="ChEBI" id="CHEBI:15377"/>
        <dbReference type="ChEBI" id="CHEBI:16892"/>
        <dbReference type="ChEBI" id="CHEBI:28938"/>
        <dbReference type="ChEBI" id="CHEBI:63416"/>
        <dbReference type="EC" id="3.5.99.2"/>
    </reaction>
</comment>
<keyword evidence="9 15" id="KW-0547">Nucleotide-binding</keyword>
<evidence type="ECO:0000256" key="2">
    <source>
        <dbReference type="ARBA" id="ARBA00001881"/>
    </source>
</evidence>
<evidence type="ECO:0000256" key="6">
    <source>
        <dbReference type="ARBA" id="ARBA00011881"/>
    </source>
</evidence>
<comment type="catalytic activity">
    <reaction evidence="14">
        <text>thiamine + H2O = 5-(2-hydroxyethyl)-4-methylthiazole + 4-amino-5-hydroxymethyl-2-methylpyrimidine + H(+)</text>
        <dbReference type="Rhea" id="RHEA:17509"/>
        <dbReference type="ChEBI" id="CHEBI:15377"/>
        <dbReference type="ChEBI" id="CHEBI:15378"/>
        <dbReference type="ChEBI" id="CHEBI:16892"/>
        <dbReference type="ChEBI" id="CHEBI:17957"/>
        <dbReference type="ChEBI" id="CHEBI:18385"/>
        <dbReference type="EC" id="3.5.99.2"/>
    </reaction>
</comment>
<comment type="caution">
    <text evidence="17">The sequence shown here is derived from an EMBL/GenBank/DDBJ whole genome shotgun (WGS) entry which is preliminary data.</text>
</comment>
<comment type="subunit">
    <text evidence="6">Homotetramer.</text>
</comment>
<dbReference type="GO" id="GO:0009229">
    <property type="term" value="P:thiamine diphosphate biosynthetic process"/>
    <property type="evidence" value="ECO:0007669"/>
    <property type="project" value="UniProtKB-UniRule"/>
</dbReference>
<keyword evidence="7 15" id="KW-0808">Transferase</keyword>
<evidence type="ECO:0000256" key="3">
    <source>
        <dbReference type="ARBA" id="ARBA00001946"/>
    </source>
</evidence>
<reference evidence="17" key="2">
    <citation type="journal article" date="2021" name="PeerJ">
        <title>Extensive microbial diversity within the chicken gut microbiome revealed by metagenomics and culture.</title>
        <authorList>
            <person name="Gilroy R."/>
            <person name="Ravi A."/>
            <person name="Getino M."/>
            <person name="Pursley I."/>
            <person name="Horton D.L."/>
            <person name="Alikhan N.F."/>
            <person name="Baker D."/>
            <person name="Gharbi K."/>
            <person name="Hall N."/>
            <person name="Watson M."/>
            <person name="Adriaenssens E.M."/>
            <person name="Foster-Nyarko E."/>
            <person name="Jarju S."/>
            <person name="Secka A."/>
            <person name="Antonio M."/>
            <person name="Oren A."/>
            <person name="Chaudhuri R.R."/>
            <person name="La Ragione R."/>
            <person name="Hildebrand F."/>
            <person name="Pallen M.J."/>
        </authorList>
    </citation>
    <scope>NUCLEOTIDE SEQUENCE</scope>
    <source>
        <strain evidence="17">CHK189-12415</strain>
    </source>
</reference>
<comment type="similarity">
    <text evidence="5">Belongs to the TenA family.</text>
</comment>
<keyword evidence="8 15" id="KW-0479">Metal-binding</keyword>
<dbReference type="GO" id="GO:0004417">
    <property type="term" value="F:hydroxyethylthiazole kinase activity"/>
    <property type="evidence" value="ECO:0007669"/>
    <property type="project" value="UniProtKB-UniRule"/>
</dbReference>
<evidence type="ECO:0000313" key="17">
    <source>
        <dbReference type="EMBL" id="HIR61464.1"/>
    </source>
</evidence>
<dbReference type="GO" id="GO:0005829">
    <property type="term" value="C:cytosol"/>
    <property type="evidence" value="ECO:0007669"/>
    <property type="project" value="TreeGrafter"/>
</dbReference>
<comment type="pathway">
    <text evidence="4 15">Cofactor biosynthesis; thiamine diphosphate biosynthesis; 4-methyl-5-(2-phosphoethyl)-thiazole from 5-(2-hydroxyethyl)-4-methylthiazole: step 1/1.</text>
</comment>
<evidence type="ECO:0000256" key="11">
    <source>
        <dbReference type="ARBA" id="ARBA00022840"/>
    </source>
</evidence>
<evidence type="ECO:0000256" key="7">
    <source>
        <dbReference type="ARBA" id="ARBA00022679"/>
    </source>
</evidence>
<dbReference type="Gene3D" id="3.40.1190.20">
    <property type="match status" value="1"/>
</dbReference>
<dbReference type="SUPFAM" id="SSF48613">
    <property type="entry name" value="Heme oxygenase-like"/>
    <property type="match status" value="1"/>
</dbReference>
<dbReference type="CDD" id="cd01170">
    <property type="entry name" value="THZ_kinase"/>
    <property type="match status" value="1"/>
</dbReference>
<dbReference type="GO" id="GO:0005524">
    <property type="term" value="F:ATP binding"/>
    <property type="evidence" value="ECO:0007669"/>
    <property type="project" value="UniProtKB-UniRule"/>
</dbReference>
<dbReference type="PRINTS" id="PR01099">
    <property type="entry name" value="HYETHTZKNASE"/>
</dbReference>
<comment type="catalytic activity">
    <reaction evidence="1 15">
        <text>5-(2-hydroxyethyl)-4-methylthiazole + ATP = 4-methyl-5-(2-phosphooxyethyl)-thiazole + ADP + H(+)</text>
        <dbReference type="Rhea" id="RHEA:24212"/>
        <dbReference type="ChEBI" id="CHEBI:15378"/>
        <dbReference type="ChEBI" id="CHEBI:17957"/>
        <dbReference type="ChEBI" id="CHEBI:30616"/>
        <dbReference type="ChEBI" id="CHEBI:58296"/>
        <dbReference type="ChEBI" id="CHEBI:456216"/>
        <dbReference type="EC" id="2.7.1.50"/>
    </reaction>
</comment>
<accession>A0A9D1J5W0</accession>
<name>A0A9D1J5W0_9FIRM</name>
<dbReference type="Pfam" id="PF02110">
    <property type="entry name" value="HK"/>
    <property type="match status" value="1"/>
</dbReference>
<evidence type="ECO:0000256" key="14">
    <source>
        <dbReference type="ARBA" id="ARBA00048337"/>
    </source>
</evidence>
<evidence type="ECO:0000256" key="8">
    <source>
        <dbReference type="ARBA" id="ARBA00022723"/>
    </source>
</evidence>
<dbReference type="EMBL" id="DVHA01000252">
    <property type="protein sequence ID" value="HIR61464.1"/>
    <property type="molecule type" value="Genomic_DNA"/>
</dbReference>
<keyword evidence="13 15" id="KW-0784">Thiamine biosynthesis</keyword>
<evidence type="ECO:0000256" key="1">
    <source>
        <dbReference type="ARBA" id="ARBA00001771"/>
    </source>
</evidence>
<dbReference type="InterPro" id="IPR029056">
    <property type="entry name" value="Ribokinase-like"/>
</dbReference>
<dbReference type="HAMAP" id="MF_00228">
    <property type="entry name" value="Thz_kinase"/>
    <property type="match status" value="1"/>
</dbReference>
<keyword evidence="12 15" id="KW-0460">Magnesium</keyword>
<comment type="cofactor">
    <cofactor evidence="3 15">
        <name>Mg(2+)</name>
        <dbReference type="ChEBI" id="CHEBI:18420"/>
    </cofactor>
</comment>
<evidence type="ECO:0000256" key="9">
    <source>
        <dbReference type="ARBA" id="ARBA00022741"/>
    </source>
</evidence>
<sequence length="484" mass="51854">MAFMDSVIARSKPLWDAAADESFLRQMGEGTLPREQFLDYIIQDSLYLRDYLRAYAMAIVKARSLKEMQVFYSVLGFVNDSENLTRLQYLKDGGLTDADVETMAKKPACANYTGFLMDIAETEDVPEILMAVMPCMLGYYDVFKTLLDRYPAVLEGYYGPLVKDYTSPLYKESCDYWTAFCDELCGELPEERKERLSAIFEAASRQELYFWQMAGGKPCPHEAVAEKVPLVHCITNYVTVNDVANAILACGGSPIMADDIAEVADITGISSALVLNMGTLNTRTIASMVKAGETANEKGIPVVFDPVGAGASALRNETAATLLEKVKFTVIRGNLSEMSYLAGLSVSTRGVDVSAADLGNDPVAVGKAVAAKYGCVAAITGARDIVTDGRRVAAIGNGVPQMGKVTGTGCMLSGVIGAYVGANADPFEGTVAAITSMGMAGEAAYAASREEGTGSLRTGIIDALSRLTDREIGGKGKISYEAWD</sequence>
<evidence type="ECO:0000256" key="5">
    <source>
        <dbReference type="ARBA" id="ARBA00010264"/>
    </source>
</evidence>
<dbReference type="PANTHER" id="PTHR43198:SF2">
    <property type="entry name" value="SI:CH1073-67J19.1-RELATED"/>
    <property type="match status" value="1"/>
</dbReference>
<evidence type="ECO:0000313" key="18">
    <source>
        <dbReference type="Proteomes" id="UP000824241"/>
    </source>
</evidence>
<comment type="function">
    <text evidence="15">Catalyzes the phosphorylation of the hydroxyl group of 4-methyl-5-beta-hydroxyethylthiazole (THZ).</text>
</comment>
<dbReference type="Proteomes" id="UP000824241">
    <property type="component" value="Unassembled WGS sequence"/>
</dbReference>
<dbReference type="InterPro" id="IPR016084">
    <property type="entry name" value="Haem_Oase-like_multi-hlx"/>
</dbReference>
<dbReference type="EC" id="2.7.1.50" evidence="15"/>
<organism evidence="17 18">
    <name type="scientific">Candidatus Faecivivens stercoravium</name>
    <dbReference type="NCBI Taxonomy" id="2840803"/>
    <lineage>
        <taxon>Bacteria</taxon>
        <taxon>Bacillati</taxon>
        <taxon>Bacillota</taxon>
        <taxon>Clostridia</taxon>
        <taxon>Eubacteriales</taxon>
        <taxon>Oscillospiraceae</taxon>
        <taxon>Oscillospiraceae incertae sedis</taxon>
        <taxon>Candidatus Faecivivens</taxon>
    </lineage>
</organism>
<dbReference type="Pfam" id="PF03070">
    <property type="entry name" value="TENA_THI-4"/>
    <property type="match status" value="1"/>
</dbReference>
<evidence type="ECO:0000256" key="10">
    <source>
        <dbReference type="ARBA" id="ARBA00022777"/>
    </source>
</evidence>
<dbReference type="NCBIfam" id="NF006830">
    <property type="entry name" value="PRK09355.1"/>
    <property type="match status" value="1"/>
</dbReference>
<feature type="binding site" evidence="15">
    <location>
        <position position="407"/>
    </location>
    <ligand>
        <name>substrate</name>
    </ligand>
</feature>
<evidence type="ECO:0000259" key="16">
    <source>
        <dbReference type="Pfam" id="PF03070"/>
    </source>
</evidence>
<feature type="binding site" evidence="15">
    <location>
        <position position="332"/>
    </location>
    <ligand>
        <name>ATP</name>
        <dbReference type="ChEBI" id="CHEBI:30616"/>
    </ligand>
</feature>
<evidence type="ECO:0000256" key="12">
    <source>
        <dbReference type="ARBA" id="ARBA00022842"/>
    </source>
</evidence>
<proteinExistence type="inferred from homology"/>
<feature type="domain" description="Thiaminase-2/PQQC" evidence="16">
    <location>
        <begin position="10"/>
        <end position="214"/>
    </location>
</feature>
<evidence type="ECO:0000256" key="13">
    <source>
        <dbReference type="ARBA" id="ARBA00022977"/>
    </source>
</evidence>
<dbReference type="NCBIfam" id="TIGR00694">
    <property type="entry name" value="thiM"/>
    <property type="match status" value="1"/>
</dbReference>
<dbReference type="PANTHER" id="PTHR43198">
    <property type="entry name" value="BIFUNCTIONAL TH2 PROTEIN"/>
    <property type="match status" value="1"/>
</dbReference>
<dbReference type="InterPro" id="IPR050967">
    <property type="entry name" value="Thiamine_Salvage_TenA"/>
</dbReference>
<dbReference type="AlphaFoldDB" id="A0A9D1J5W0"/>
<keyword evidence="10 15" id="KW-0418">Kinase</keyword>
<evidence type="ECO:0000256" key="15">
    <source>
        <dbReference type="HAMAP-Rule" id="MF_00228"/>
    </source>
</evidence>
<reference evidence="17" key="1">
    <citation type="submission" date="2020-10" db="EMBL/GenBank/DDBJ databases">
        <authorList>
            <person name="Gilroy R."/>
        </authorList>
    </citation>
    <scope>NUCLEOTIDE SEQUENCE</scope>
    <source>
        <strain evidence="17">CHK189-12415</strain>
    </source>
</reference>
<keyword evidence="11 15" id="KW-0067">ATP-binding</keyword>
<dbReference type="Gene3D" id="1.20.910.10">
    <property type="entry name" value="Heme oxygenase-like"/>
    <property type="match status" value="1"/>
</dbReference>
<dbReference type="GO" id="GO:0009228">
    <property type="term" value="P:thiamine biosynthetic process"/>
    <property type="evidence" value="ECO:0007669"/>
    <property type="project" value="UniProtKB-KW"/>
</dbReference>
<dbReference type="SUPFAM" id="SSF53613">
    <property type="entry name" value="Ribokinase-like"/>
    <property type="match status" value="1"/>
</dbReference>
<feature type="binding site" evidence="15">
    <location>
        <position position="380"/>
    </location>
    <ligand>
        <name>ATP</name>
        <dbReference type="ChEBI" id="CHEBI:30616"/>
    </ligand>
</feature>
<dbReference type="GO" id="GO:0000287">
    <property type="term" value="F:magnesium ion binding"/>
    <property type="evidence" value="ECO:0007669"/>
    <property type="project" value="UniProtKB-UniRule"/>
</dbReference>
<evidence type="ECO:0000256" key="4">
    <source>
        <dbReference type="ARBA" id="ARBA00004868"/>
    </source>
</evidence>
<gene>
    <name evidence="15 17" type="primary">thiM</name>
    <name evidence="17" type="ORF">IAB37_07830</name>
</gene>
<protein>
    <recommendedName>
        <fullName evidence="15">Hydroxyethylthiazole kinase</fullName>
        <ecNumber evidence="15">2.7.1.50</ecNumber>
    </recommendedName>
    <alternativeName>
        <fullName evidence="15">4-methyl-5-beta-hydroxyethylthiazole kinase</fullName>
        <shortName evidence="15">TH kinase</shortName>
        <shortName evidence="15">Thz kinase</shortName>
    </alternativeName>
</protein>
<dbReference type="InterPro" id="IPR000417">
    <property type="entry name" value="Hyethyz_kinase"/>
</dbReference>
<feature type="binding site" evidence="15">
    <location>
        <position position="256"/>
    </location>
    <ligand>
        <name>substrate</name>
    </ligand>
</feature>
<comment type="similarity">
    <text evidence="15">Belongs to the Thz kinase family.</text>
</comment>
<dbReference type="InterPro" id="IPR004305">
    <property type="entry name" value="Thiaminase-2/PQQC"/>
</dbReference>